<reference evidence="3 4" key="1">
    <citation type="submission" date="2024-05" db="EMBL/GenBank/DDBJ databases">
        <title>Genome sequencing and assembly of Indian major carp, Cirrhinus mrigala (Hamilton, 1822).</title>
        <authorList>
            <person name="Mohindra V."/>
            <person name="Chowdhury L.M."/>
            <person name="Lal K."/>
            <person name="Jena J.K."/>
        </authorList>
    </citation>
    <scope>NUCLEOTIDE SEQUENCE [LARGE SCALE GENOMIC DNA]</scope>
    <source>
        <strain evidence="3">CM1030</strain>
        <tissue evidence="3">Blood</tissue>
    </source>
</reference>
<protein>
    <recommendedName>
        <fullName evidence="5">Toll-like receptor 2</fullName>
    </recommendedName>
</protein>
<evidence type="ECO:0000313" key="4">
    <source>
        <dbReference type="Proteomes" id="UP001529510"/>
    </source>
</evidence>
<accession>A0ABD0MZ49</accession>
<dbReference type="EMBL" id="JAMKFB020000025">
    <property type="protein sequence ID" value="KAL0154507.1"/>
    <property type="molecule type" value="Genomic_DNA"/>
</dbReference>
<dbReference type="InterPro" id="IPR032675">
    <property type="entry name" value="LRR_dom_sf"/>
</dbReference>
<dbReference type="InterPro" id="IPR025875">
    <property type="entry name" value="Leu-rich_rpt_4"/>
</dbReference>
<evidence type="ECO:0008006" key="5">
    <source>
        <dbReference type="Google" id="ProtNLM"/>
    </source>
</evidence>
<evidence type="ECO:0000313" key="3">
    <source>
        <dbReference type="EMBL" id="KAL0154507.1"/>
    </source>
</evidence>
<keyword evidence="1" id="KW-0433">Leucine-rich repeat</keyword>
<dbReference type="Gene3D" id="3.80.10.10">
    <property type="entry name" value="Ribonuclease Inhibitor"/>
    <property type="match status" value="1"/>
</dbReference>
<dbReference type="Proteomes" id="UP001529510">
    <property type="component" value="Unassembled WGS sequence"/>
</dbReference>
<dbReference type="Pfam" id="PF12799">
    <property type="entry name" value="LRR_4"/>
    <property type="match status" value="1"/>
</dbReference>
<evidence type="ECO:0000256" key="2">
    <source>
        <dbReference type="ARBA" id="ARBA00022737"/>
    </source>
</evidence>
<name>A0ABD0MZ49_CIRMR</name>
<dbReference type="AlphaFoldDB" id="A0ABD0MZ49"/>
<keyword evidence="2" id="KW-0677">Repeat</keyword>
<gene>
    <name evidence="3" type="ORF">M9458_048770</name>
</gene>
<keyword evidence="4" id="KW-1185">Reference proteome</keyword>
<feature type="non-terminal residue" evidence="3">
    <location>
        <position position="57"/>
    </location>
</feature>
<evidence type="ECO:0000256" key="1">
    <source>
        <dbReference type="ARBA" id="ARBA00022614"/>
    </source>
</evidence>
<dbReference type="SUPFAM" id="SSF52058">
    <property type="entry name" value="L domain-like"/>
    <property type="match status" value="1"/>
</dbReference>
<comment type="caution">
    <text evidence="3">The sequence shown here is derived from an EMBL/GenBank/DDBJ whole genome shotgun (WGS) entry which is preliminary data.</text>
</comment>
<proteinExistence type="predicted"/>
<sequence>MRKNSISDLPGPLFWVSVNLRELIFSHNQISVLDLSGPVYKWARLEKLHLSSNKLTE</sequence>
<organism evidence="3 4">
    <name type="scientific">Cirrhinus mrigala</name>
    <name type="common">Mrigala</name>
    <dbReference type="NCBI Taxonomy" id="683832"/>
    <lineage>
        <taxon>Eukaryota</taxon>
        <taxon>Metazoa</taxon>
        <taxon>Chordata</taxon>
        <taxon>Craniata</taxon>
        <taxon>Vertebrata</taxon>
        <taxon>Euteleostomi</taxon>
        <taxon>Actinopterygii</taxon>
        <taxon>Neopterygii</taxon>
        <taxon>Teleostei</taxon>
        <taxon>Ostariophysi</taxon>
        <taxon>Cypriniformes</taxon>
        <taxon>Cyprinidae</taxon>
        <taxon>Labeoninae</taxon>
        <taxon>Labeonini</taxon>
        <taxon>Cirrhinus</taxon>
    </lineage>
</organism>